<dbReference type="Gene3D" id="2.130.10.10">
    <property type="entry name" value="YVTN repeat-like/Quinoprotein amine dehydrogenase"/>
    <property type="match status" value="2"/>
</dbReference>
<dbReference type="Proteomes" id="UP000011867">
    <property type="component" value="Chromosome"/>
</dbReference>
<keyword evidence="3" id="KW-0808">Transferase</keyword>
<feature type="region of interest" description="Disordered" evidence="1">
    <location>
        <begin position="455"/>
        <end position="480"/>
    </location>
</feature>
<evidence type="ECO:0000313" key="4">
    <source>
        <dbReference type="Proteomes" id="UP000011867"/>
    </source>
</evidence>
<organism evidence="3 4">
    <name type="scientific">Natronomonas moolapensis (strain DSM 18674 / CECT 7526 / JCM 14361 / 8.8.11)</name>
    <dbReference type="NCBI Taxonomy" id="268739"/>
    <lineage>
        <taxon>Archaea</taxon>
        <taxon>Methanobacteriati</taxon>
        <taxon>Methanobacteriota</taxon>
        <taxon>Stenosarchaea group</taxon>
        <taxon>Halobacteria</taxon>
        <taxon>Halobacteriales</taxon>
        <taxon>Natronomonadaceae</taxon>
        <taxon>Natronomonas</taxon>
    </lineage>
</organism>
<dbReference type="PANTHER" id="PTHR34512">
    <property type="entry name" value="CELL SURFACE PROTEIN"/>
    <property type="match status" value="1"/>
</dbReference>
<evidence type="ECO:0000256" key="1">
    <source>
        <dbReference type="SAM" id="MobiDB-lite"/>
    </source>
</evidence>
<dbReference type="SUPFAM" id="SSF50998">
    <property type="entry name" value="Quinoprotein alcohol dehydrogenase-like"/>
    <property type="match status" value="2"/>
</dbReference>
<reference evidence="3 4" key="1">
    <citation type="journal article" date="2013" name="Genome Announc.">
        <title>Genome of the haloarchaeon Natronomonas moolapensis, a neutrophilic member of a previously haloalkaliphilic genus.</title>
        <authorList>
            <person name="Dyall-Smith M.L."/>
            <person name="Pfeiffer F."/>
            <person name="Oberwinkler T."/>
            <person name="Klee K."/>
            <person name="Rampp M."/>
            <person name="Palm P."/>
            <person name="Gross K."/>
            <person name="Schuster S.C."/>
            <person name="Oesterhelt D."/>
        </authorList>
    </citation>
    <scope>NUCLEOTIDE SEQUENCE [LARGE SCALE GENOMIC DNA]</scope>
    <source>
        <strain evidence="4">DSM 18674 / JCM 14361 / 8.8.11</strain>
    </source>
</reference>
<dbReference type="EMBL" id="HF582854">
    <property type="protein sequence ID" value="CCQ36693.1"/>
    <property type="molecule type" value="Genomic_DNA"/>
</dbReference>
<gene>
    <name evidence="3" type="ordered locus">Nmlp_2530</name>
</gene>
<proteinExistence type="predicted"/>
<name>M1XR56_NATM8</name>
<accession>M1XR56</accession>
<dbReference type="KEGG" id="nmo:Nmlp_2530"/>
<dbReference type="Pfam" id="PF13360">
    <property type="entry name" value="PQQ_2"/>
    <property type="match status" value="2"/>
</dbReference>
<dbReference type="InterPro" id="IPR002372">
    <property type="entry name" value="PQQ_rpt_dom"/>
</dbReference>
<evidence type="ECO:0000259" key="2">
    <source>
        <dbReference type="Pfam" id="PF13360"/>
    </source>
</evidence>
<dbReference type="eggNOG" id="arCOG03682">
    <property type="taxonomic scope" value="Archaea"/>
</dbReference>
<dbReference type="PANTHER" id="PTHR34512:SF30">
    <property type="entry name" value="OUTER MEMBRANE PROTEIN ASSEMBLY FACTOR BAMB"/>
    <property type="match status" value="1"/>
</dbReference>
<dbReference type="GO" id="GO:0016301">
    <property type="term" value="F:kinase activity"/>
    <property type="evidence" value="ECO:0007669"/>
    <property type="project" value="UniProtKB-KW"/>
</dbReference>
<dbReference type="Gene3D" id="2.40.10.480">
    <property type="match status" value="1"/>
</dbReference>
<dbReference type="InterPro" id="IPR015943">
    <property type="entry name" value="WD40/YVTN_repeat-like_dom_sf"/>
</dbReference>
<keyword evidence="3" id="KW-0418">Kinase</keyword>
<dbReference type="Gene3D" id="1.10.510.10">
    <property type="entry name" value="Transferase(Phosphotransferase) domain 1"/>
    <property type="match status" value="1"/>
</dbReference>
<sequence length="725" mass="78090">MSQFSSKTTGGLGRRALLRKSVGVGVASTIGVRSTRIAAAAGGDELWRFEADSIIVSSPTVVDNTVYFGTNGSDVHAVDAETGEEQWRFEADQYINATPTVVDEVLYISSNDHHIYALDRTSGDELWRFDTGHVSRSSPTVADGTVFVGNGDSGGKDTTGAGLYAVGAISGEEKWKFETNDRISSSPVVKDDIVLFGSYDGNLYALNSETGEQRWASETGGGQSSPTVADETVYIGGWQDGNVYAFDVDSGDLRWEFETDDIVSSSPTVAAGSVFVGSADNNVYAIDADSGEPEWVFQTGSTVASSPTVVGERVFIGSGDGNVYALDSTEGTEIWRFETNDEVSSSPIVVDGVVYIGSREGRDEGIIYALEAGIDGSSEGSRAHDGSLNHHETWRHAGQDINIDAFSGGDDGGTNPVAAIFRRASEDTGLVGTILAAGIASGGYLTYKWRQSSRENEEKATETTGSVANPSHAGPGNGDVGISSYSEFDFRETVREGSQYQIEAAVTRGDHQSAWVITYNSQDSETIQATNIEEFNDRIEPWTKFEDHPHLISVYGYGTEPLPWVAVEPADYPTLIETAADYSLSQRIAFVEEACEAVHHVSRYGFNYDVLAPESLLVTPEDTLKLRGVLDYITPTEKTPYEPPAKKQGQTAESAAVYRLGAIGYEILSGQPLDDAGSSVTPPSERNPKLPKKLNRTLLMALAADPDDRHETVLHLRDELDQGLR</sequence>
<dbReference type="HOGENOM" id="CLU_328373_0_0_2"/>
<dbReference type="AlphaFoldDB" id="M1XR56"/>
<dbReference type="InterPro" id="IPR011009">
    <property type="entry name" value="Kinase-like_dom_sf"/>
</dbReference>
<dbReference type="eggNOG" id="arCOG02492">
    <property type="taxonomic scope" value="Archaea"/>
</dbReference>
<feature type="domain" description="Pyrrolo-quinoline quinone repeat" evidence="2">
    <location>
        <begin position="39"/>
        <end position="235"/>
    </location>
</feature>
<dbReference type="InterPro" id="IPR018391">
    <property type="entry name" value="PQQ_b-propeller_rpt"/>
</dbReference>
<dbReference type="InterPro" id="IPR011047">
    <property type="entry name" value="Quinoprotein_ADH-like_sf"/>
</dbReference>
<dbReference type="PROSITE" id="PS51318">
    <property type="entry name" value="TAT"/>
    <property type="match status" value="1"/>
</dbReference>
<feature type="domain" description="Pyrrolo-quinoline quinone repeat" evidence="2">
    <location>
        <begin position="240"/>
        <end position="361"/>
    </location>
</feature>
<dbReference type="InterPro" id="IPR006311">
    <property type="entry name" value="TAT_signal"/>
</dbReference>
<dbReference type="SUPFAM" id="SSF56112">
    <property type="entry name" value="Protein kinase-like (PK-like)"/>
    <property type="match status" value="1"/>
</dbReference>
<evidence type="ECO:0000313" key="3">
    <source>
        <dbReference type="EMBL" id="CCQ36693.1"/>
    </source>
</evidence>
<protein>
    <submittedName>
        <fullName evidence="3">PQQ repeat protein / protein kinase domain protein</fullName>
    </submittedName>
</protein>
<keyword evidence="4" id="KW-1185">Reference proteome</keyword>
<dbReference type="STRING" id="268739.Nmlp_2530"/>
<dbReference type="SMART" id="SM00564">
    <property type="entry name" value="PQQ"/>
    <property type="match status" value="8"/>
</dbReference>